<dbReference type="Proteomes" id="UP001596405">
    <property type="component" value="Unassembled WGS sequence"/>
</dbReference>
<proteinExistence type="predicted"/>
<evidence type="ECO:0000313" key="4">
    <source>
        <dbReference type="EMBL" id="MFC6997793.1"/>
    </source>
</evidence>
<evidence type="ECO:0000256" key="2">
    <source>
        <dbReference type="ARBA" id="ARBA00022803"/>
    </source>
</evidence>
<comment type="caution">
    <text evidence="4">The sequence shown here is derived from an EMBL/GenBank/DDBJ whole genome shotgun (WGS) entry which is preliminary data.</text>
</comment>
<reference evidence="5" key="1">
    <citation type="journal article" date="2019" name="Int. J. Syst. Evol. Microbiol.">
        <title>The Global Catalogue of Microorganisms (GCM) 10K type strain sequencing project: providing services to taxonomists for standard genome sequencing and annotation.</title>
        <authorList>
            <consortium name="The Broad Institute Genomics Platform"/>
            <consortium name="The Broad Institute Genome Sequencing Center for Infectious Disease"/>
            <person name="Wu L."/>
            <person name="Ma J."/>
        </authorList>
    </citation>
    <scope>NUCLEOTIDE SEQUENCE [LARGE SCALE GENOMIC DNA]</scope>
    <source>
        <strain evidence="5">CGMCC 4.7393</strain>
    </source>
</reference>
<name>A0ABW2DN80_9BACT</name>
<dbReference type="SMART" id="SM00028">
    <property type="entry name" value="TPR"/>
    <property type="match status" value="3"/>
</dbReference>
<sequence>MVAQTVSAEVYYKQARELAFSKKDYSGAIKLSNTALELSPDYHEIRVFLGRLYYWNNQPDSSLQVLQHVFSLNPEYEDAAQALADVYIYEKKYAQALAVSSQGLTFHPNSQGLAVRKAKSLAVLAKTKEAFAFADSVLQVHPEQNELRALANLLREFSFGNRIGVTYEYTYFDRQFSNPWHLATTEYSRQAAAGTFTGRVSYGNRYGRGGVQVEGEAYPRISKTFYAYTSLGYSANLPVFPKLRAGFSLYANLPKAWEAEGGFRYLNFYSSTWVYTFSAGKYYRNFWFNGRTFLSTANNGIGLSYALTSRYYLKGADDYLTFTLGKGVSPDDRMQVNRLNNVYQLETYRIGAGYRFSVAQRHLFSLSLAFERGEYQPEMKGNQYNISTGYQLRF</sequence>
<evidence type="ECO:0000313" key="5">
    <source>
        <dbReference type="Proteomes" id="UP001596405"/>
    </source>
</evidence>
<dbReference type="InterPro" id="IPR030887">
    <property type="entry name" value="Beta-barrel_YaiO"/>
</dbReference>
<protein>
    <submittedName>
        <fullName evidence="4">YaiO family outer membrane beta-barrel protein</fullName>
    </submittedName>
</protein>
<dbReference type="Pfam" id="PF14559">
    <property type="entry name" value="TPR_19"/>
    <property type="match status" value="1"/>
</dbReference>
<dbReference type="PANTHER" id="PTHR44943:SF8">
    <property type="entry name" value="TPR REPEAT-CONTAINING PROTEIN MJ0263"/>
    <property type="match status" value="1"/>
</dbReference>
<keyword evidence="1" id="KW-0677">Repeat</keyword>
<dbReference type="InterPro" id="IPR011990">
    <property type="entry name" value="TPR-like_helical_dom_sf"/>
</dbReference>
<evidence type="ECO:0000256" key="1">
    <source>
        <dbReference type="ARBA" id="ARBA00022737"/>
    </source>
</evidence>
<gene>
    <name evidence="4" type="ORF">ACFQHR_09155</name>
</gene>
<dbReference type="PANTHER" id="PTHR44943">
    <property type="entry name" value="CELLULOSE SYNTHASE OPERON PROTEIN C"/>
    <property type="match status" value="1"/>
</dbReference>
<keyword evidence="5" id="KW-1185">Reference proteome</keyword>
<dbReference type="Pfam" id="PF19413">
    <property type="entry name" value="YaiO"/>
    <property type="match status" value="1"/>
</dbReference>
<organism evidence="4 5">
    <name type="scientific">Rufibacter roseus</name>
    <dbReference type="NCBI Taxonomy" id="1567108"/>
    <lineage>
        <taxon>Bacteria</taxon>
        <taxon>Pseudomonadati</taxon>
        <taxon>Bacteroidota</taxon>
        <taxon>Cytophagia</taxon>
        <taxon>Cytophagales</taxon>
        <taxon>Hymenobacteraceae</taxon>
        <taxon>Rufibacter</taxon>
    </lineage>
</organism>
<dbReference type="SUPFAM" id="SSF48452">
    <property type="entry name" value="TPR-like"/>
    <property type="match status" value="1"/>
</dbReference>
<dbReference type="InterPro" id="IPR051685">
    <property type="entry name" value="Ycf3/AcsC/BcsC/TPR_MFPF"/>
</dbReference>
<keyword evidence="2" id="KW-0802">TPR repeat</keyword>
<accession>A0ABW2DN80</accession>
<dbReference type="NCBIfam" id="TIGR04390">
    <property type="entry name" value="OMP_YaiO_dom"/>
    <property type="match status" value="1"/>
</dbReference>
<feature type="domain" description="YaiO beta-barrel" evidence="3">
    <location>
        <begin position="161"/>
        <end position="332"/>
    </location>
</feature>
<evidence type="ECO:0000259" key="3">
    <source>
        <dbReference type="Pfam" id="PF19413"/>
    </source>
</evidence>
<dbReference type="InterPro" id="IPR019734">
    <property type="entry name" value="TPR_rpt"/>
</dbReference>
<dbReference type="Gene3D" id="1.25.40.10">
    <property type="entry name" value="Tetratricopeptide repeat domain"/>
    <property type="match status" value="1"/>
</dbReference>
<dbReference type="EMBL" id="JBHSYQ010000003">
    <property type="protein sequence ID" value="MFC6997793.1"/>
    <property type="molecule type" value="Genomic_DNA"/>
</dbReference>
<dbReference type="RefSeq" id="WP_161486702.1">
    <property type="nucleotide sequence ID" value="NZ_JBHSYQ010000003.1"/>
</dbReference>